<dbReference type="Pfam" id="PF07727">
    <property type="entry name" value="RVT_2"/>
    <property type="match status" value="1"/>
</dbReference>
<evidence type="ECO:0000313" key="2">
    <source>
        <dbReference type="EMBL" id="ONM40205.1"/>
    </source>
</evidence>
<name>A0A1D6NIV3_MAIZE</name>
<dbReference type="EMBL" id="CM007649">
    <property type="protein sequence ID" value="ONM40205.1"/>
    <property type="molecule type" value="Genomic_DNA"/>
</dbReference>
<dbReference type="InterPro" id="IPR043502">
    <property type="entry name" value="DNA/RNA_pol_sf"/>
</dbReference>
<feature type="domain" description="Reverse transcriptase Ty1/copia-type" evidence="1">
    <location>
        <begin position="2"/>
        <end position="81"/>
    </location>
</feature>
<sequence length="323" mass="36230">MLLLLYVDDMLITGDDPDHIAHVKASLSKEFQMSDLGALSYFLGIEVLQTQNGIYLSQAKYIQDLLDRSGLSDTRTVATPMDLHLSLRPTDGTPLEDPSQYRHLVGSLVYLTVTRPDIAHAVQILSQFVSAPTSVHYEHLLRVLRYLRGTKTQCLFYDSNSPLQLHAYSDATWASDPTDRRSITGYCILLGSSPVAWKSQKQVAVSRSSTEAELRALATTTAEIIWIRWLLADLGVSCDSSTLLRRDNIGAIQICHDPVKRELTKHIGVDVSFTRSHCHQKTIDLQYVPSELQLADFFIKAQNRAQHQFYLIKLNASNPPLPP</sequence>
<protein>
    <recommendedName>
        <fullName evidence="1">Reverse transcriptase Ty1/copia-type domain-containing protein</fullName>
    </recommendedName>
</protein>
<evidence type="ECO:0000259" key="1">
    <source>
        <dbReference type="Pfam" id="PF07727"/>
    </source>
</evidence>
<gene>
    <name evidence="2" type="ORF">ZEAMMB73_Zm00001d044186</name>
</gene>
<dbReference type="CDD" id="cd09272">
    <property type="entry name" value="RNase_HI_RT_Ty1"/>
    <property type="match status" value="1"/>
</dbReference>
<dbReference type="EMBL" id="CM007649">
    <property type="protein sequence ID" value="ONM40259.1"/>
    <property type="molecule type" value="Genomic_DNA"/>
</dbReference>
<proteinExistence type="predicted"/>
<dbReference type="EMBL" id="CM007649">
    <property type="protein sequence ID" value="ONM40223.1"/>
    <property type="molecule type" value="Genomic_DNA"/>
</dbReference>
<dbReference type="EMBL" id="CM007649">
    <property type="protein sequence ID" value="ONM40305.1"/>
    <property type="molecule type" value="Genomic_DNA"/>
</dbReference>
<dbReference type="PANTHER" id="PTHR11439">
    <property type="entry name" value="GAG-POL-RELATED RETROTRANSPOSON"/>
    <property type="match status" value="1"/>
</dbReference>
<dbReference type="SUPFAM" id="SSF56672">
    <property type="entry name" value="DNA/RNA polymerases"/>
    <property type="match status" value="1"/>
</dbReference>
<organism evidence="2">
    <name type="scientific">Zea mays</name>
    <name type="common">Maize</name>
    <dbReference type="NCBI Taxonomy" id="4577"/>
    <lineage>
        <taxon>Eukaryota</taxon>
        <taxon>Viridiplantae</taxon>
        <taxon>Streptophyta</taxon>
        <taxon>Embryophyta</taxon>
        <taxon>Tracheophyta</taxon>
        <taxon>Spermatophyta</taxon>
        <taxon>Magnoliopsida</taxon>
        <taxon>Liliopsida</taxon>
        <taxon>Poales</taxon>
        <taxon>Poaceae</taxon>
        <taxon>PACMAD clade</taxon>
        <taxon>Panicoideae</taxon>
        <taxon>Andropogonodae</taxon>
        <taxon>Andropogoneae</taxon>
        <taxon>Tripsacinae</taxon>
        <taxon>Zea</taxon>
    </lineage>
</organism>
<reference evidence="2" key="1">
    <citation type="submission" date="2015-12" db="EMBL/GenBank/DDBJ databases">
        <title>Update maize B73 reference genome by single molecule sequencing technologies.</title>
        <authorList>
            <consortium name="Maize Genome Sequencing Project"/>
            <person name="Ware D."/>
        </authorList>
    </citation>
    <scope>NUCLEOTIDE SEQUENCE [LARGE SCALE GENOMIC DNA]</scope>
    <source>
        <tissue evidence="2">Seedling</tissue>
    </source>
</reference>
<dbReference type="AlphaFoldDB" id="A0A1D6NIV3"/>
<accession>A0A1D6NIV3</accession>
<dbReference type="PANTHER" id="PTHR11439:SF461">
    <property type="entry name" value="OS10G0432200 PROTEIN"/>
    <property type="match status" value="1"/>
</dbReference>
<dbReference type="InterPro" id="IPR013103">
    <property type="entry name" value="RVT_2"/>
</dbReference>